<proteinExistence type="predicted"/>
<dbReference type="AlphaFoldDB" id="A0AAD7DTS9"/>
<dbReference type="SUPFAM" id="SSF52047">
    <property type="entry name" value="RNI-like"/>
    <property type="match status" value="1"/>
</dbReference>
<protein>
    <recommendedName>
        <fullName evidence="3">F-box domain-containing protein</fullName>
    </recommendedName>
</protein>
<keyword evidence="2" id="KW-1185">Reference proteome</keyword>
<sequence>MDSLPFEVSSKIFRSALGTFSSQPQAFVALRDIICCVSRTWRSVGLADALLWRNVYVSPRINRDLIVLRLSRASTLPLVLYVLIQDDLDPSHPFYAWFTNTLGSSLPRTTELFVVSPNLSSSVAIMMCLSLMTGTSLTLLHLDIRIPSVSDVLPGVVVPFSGMVVPIPFGGLMPALTRLSMRRTFLIWNSPPTYHGLQELKLFHFPRAYLPPVVTIVDTIRSVPALTRLHLRGINCIGDIISTHSRPILRHLTHLALFETSSGVVNLLQQIDMPILHTLHIVFSESDYIAYGDIPLDSLFAGFTTAIVTVDSSNVNLVAGFLRRLRGVRRLDLRANTQQVAIAFHHMMFLDPRSVPELQCVLLPTFQPSDFVLQYFRRADPLLSSYHLVFPSSWSEPFDLVEYFLQDKVPVHQNYFGSRNYWDN</sequence>
<evidence type="ECO:0000313" key="1">
    <source>
        <dbReference type="EMBL" id="KAJ7698793.1"/>
    </source>
</evidence>
<accession>A0AAD7DTS9</accession>
<evidence type="ECO:0000313" key="2">
    <source>
        <dbReference type="Proteomes" id="UP001215598"/>
    </source>
</evidence>
<evidence type="ECO:0008006" key="3">
    <source>
        <dbReference type="Google" id="ProtNLM"/>
    </source>
</evidence>
<reference evidence="1" key="1">
    <citation type="submission" date="2023-03" db="EMBL/GenBank/DDBJ databases">
        <title>Massive genome expansion in bonnet fungi (Mycena s.s.) driven by repeated elements and novel gene families across ecological guilds.</title>
        <authorList>
            <consortium name="Lawrence Berkeley National Laboratory"/>
            <person name="Harder C.B."/>
            <person name="Miyauchi S."/>
            <person name="Viragh M."/>
            <person name="Kuo A."/>
            <person name="Thoen E."/>
            <person name="Andreopoulos B."/>
            <person name="Lu D."/>
            <person name="Skrede I."/>
            <person name="Drula E."/>
            <person name="Henrissat B."/>
            <person name="Morin E."/>
            <person name="Kohler A."/>
            <person name="Barry K."/>
            <person name="LaButti K."/>
            <person name="Morin E."/>
            <person name="Salamov A."/>
            <person name="Lipzen A."/>
            <person name="Mereny Z."/>
            <person name="Hegedus B."/>
            <person name="Baldrian P."/>
            <person name="Stursova M."/>
            <person name="Weitz H."/>
            <person name="Taylor A."/>
            <person name="Grigoriev I.V."/>
            <person name="Nagy L.G."/>
            <person name="Martin F."/>
            <person name="Kauserud H."/>
        </authorList>
    </citation>
    <scope>NUCLEOTIDE SEQUENCE</scope>
    <source>
        <strain evidence="1">CBHHK182m</strain>
    </source>
</reference>
<dbReference type="Proteomes" id="UP001215598">
    <property type="component" value="Unassembled WGS sequence"/>
</dbReference>
<gene>
    <name evidence="1" type="ORF">B0H16DRAFT_1749578</name>
</gene>
<comment type="caution">
    <text evidence="1">The sequence shown here is derived from an EMBL/GenBank/DDBJ whole genome shotgun (WGS) entry which is preliminary data.</text>
</comment>
<organism evidence="1 2">
    <name type="scientific">Mycena metata</name>
    <dbReference type="NCBI Taxonomy" id="1033252"/>
    <lineage>
        <taxon>Eukaryota</taxon>
        <taxon>Fungi</taxon>
        <taxon>Dikarya</taxon>
        <taxon>Basidiomycota</taxon>
        <taxon>Agaricomycotina</taxon>
        <taxon>Agaricomycetes</taxon>
        <taxon>Agaricomycetidae</taxon>
        <taxon>Agaricales</taxon>
        <taxon>Marasmiineae</taxon>
        <taxon>Mycenaceae</taxon>
        <taxon>Mycena</taxon>
    </lineage>
</organism>
<name>A0AAD7DTS9_9AGAR</name>
<dbReference type="EMBL" id="JARKIB010000583">
    <property type="protein sequence ID" value="KAJ7698793.1"/>
    <property type="molecule type" value="Genomic_DNA"/>
</dbReference>